<dbReference type="PANTHER" id="PTHR43792">
    <property type="entry name" value="GNAT FAMILY, PUTATIVE (AFU_ORTHOLOGUE AFUA_3G00765)-RELATED-RELATED"/>
    <property type="match status" value="1"/>
</dbReference>
<protein>
    <submittedName>
        <fullName evidence="2">Alanine acetyltransferase</fullName>
    </submittedName>
</protein>
<dbReference type="OrthoDB" id="9811523at2"/>
<dbReference type="EMBL" id="LQNU01000049">
    <property type="protein sequence ID" value="KZE82048.1"/>
    <property type="molecule type" value="Genomic_DNA"/>
</dbReference>
<dbReference type="GO" id="GO:0016747">
    <property type="term" value="F:acyltransferase activity, transferring groups other than amino-acyl groups"/>
    <property type="evidence" value="ECO:0007669"/>
    <property type="project" value="InterPro"/>
</dbReference>
<evidence type="ECO:0000313" key="2">
    <source>
        <dbReference type="EMBL" id="KZE82048.1"/>
    </source>
</evidence>
<accession>A0A163ZLT5</accession>
<dbReference type="RefSeq" id="WP_038984635.1">
    <property type="nucleotide sequence ID" value="NZ_JACAJT010000031.1"/>
</dbReference>
<keyword evidence="2" id="KW-0808">Transferase</keyword>
<dbReference type="SUPFAM" id="SSF55729">
    <property type="entry name" value="Acyl-CoA N-acyltransferases (Nat)"/>
    <property type="match status" value="1"/>
</dbReference>
<evidence type="ECO:0000313" key="3">
    <source>
        <dbReference type="Proteomes" id="UP000076630"/>
    </source>
</evidence>
<organism evidence="2 3">
    <name type="scientific">Myroides marinus</name>
    <dbReference type="NCBI Taxonomy" id="703342"/>
    <lineage>
        <taxon>Bacteria</taxon>
        <taxon>Pseudomonadati</taxon>
        <taxon>Bacteroidota</taxon>
        <taxon>Flavobacteriia</taxon>
        <taxon>Flavobacteriales</taxon>
        <taxon>Flavobacteriaceae</taxon>
        <taxon>Myroides</taxon>
    </lineage>
</organism>
<keyword evidence="3" id="KW-1185">Reference proteome</keyword>
<reference evidence="2 3" key="1">
    <citation type="submission" date="2016-01" db="EMBL/GenBank/DDBJ databases">
        <title>Whole genome sequencing of Myroides marinus L41.</title>
        <authorList>
            <person name="Hong K.W."/>
        </authorList>
    </citation>
    <scope>NUCLEOTIDE SEQUENCE [LARGE SCALE GENOMIC DNA]</scope>
    <source>
        <strain evidence="2 3">L41</strain>
    </source>
</reference>
<dbReference type="PANTHER" id="PTHR43792:SF1">
    <property type="entry name" value="N-ACETYLTRANSFERASE DOMAIN-CONTAINING PROTEIN"/>
    <property type="match status" value="1"/>
</dbReference>
<dbReference type="Proteomes" id="UP000076630">
    <property type="component" value="Unassembled WGS sequence"/>
</dbReference>
<dbReference type="InterPro" id="IPR000182">
    <property type="entry name" value="GNAT_dom"/>
</dbReference>
<feature type="domain" description="N-acetyltransferase" evidence="1">
    <location>
        <begin position="17"/>
        <end position="173"/>
    </location>
</feature>
<gene>
    <name evidence="2" type="ORF">AV926_07610</name>
</gene>
<proteinExistence type="predicted"/>
<evidence type="ECO:0000259" key="1">
    <source>
        <dbReference type="PROSITE" id="PS51186"/>
    </source>
</evidence>
<dbReference type="PROSITE" id="PS51186">
    <property type="entry name" value="GNAT"/>
    <property type="match status" value="1"/>
</dbReference>
<comment type="caution">
    <text evidence="2">The sequence shown here is derived from an EMBL/GenBank/DDBJ whole genome shotgun (WGS) entry which is preliminary data.</text>
</comment>
<sequence>MLQIDLSVFPVLETERLILRRLDINDAPTVFTLRSSPEIMQYIPVPLTQTIEEAETYIHSIDKRMEEKECVNWAITLKENNVMIGNIGFYRMKLEHYRSEAGYSTLPEFNGKGYVTEALQAIINYGFSTMKLHSIEALVDPDNIGSIKVLEKCGFEKEGHLKENWFFNGKFLDTVIYSKLNKGV</sequence>
<name>A0A163ZLT5_9FLAO</name>
<dbReference type="Pfam" id="PF13302">
    <property type="entry name" value="Acetyltransf_3"/>
    <property type="match status" value="1"/>
</dbReference>
<dbReference type="Gene3D" id="3.40.630.30">
    <property type="match status" value="1"/>
</dbReference>
<dbReference type="AlphaFoldDB" id="A0A163ZLT5"/>
<dbReference type="InterPro" id="IPR051531">
    <property type="entry name" value="N-acetyltransferase"/>
</dbReference>
<dbReference type="InterPro" id="IPR016181">
    <property type="entry name" value="Acyl_CoA_acyltransferase"/>
</dbReference>